<dbReference type="PANTHER" id="PTHR23078:SF3">
    <property type="entry name" value="VESICLE-FUSING ATPASE"/>
    <property type="match status" value="1"/>
</dbReference>
<keyword evidence="2" id="KW-0547">Nucleotide-binding</keyword>
<name>A0A0G2Y6L6_9VIRU</name>
<proteinExistence type="inferred from homology"/>
<dbReference type="InterPro" id="IPR041569">
    <property type="entry name" value="AAA_lid_3"/>
</dbReference>
<dbReference type="Pfam" id="PF00004">
    <property type="entry name" value="AAA"/>
    <property type="match status" value="1"/>
</dbReference>
<evidence type="ECO:0000313" key="7">
    <source>
        <dbReference type="Proteomes" id="UP000240461"/>
    </source>
</evidence>
<keyword evidence="3" id="KW-0067">ATP-binding</keyword>
<dbReference type="SUPFAM" id="SSF52540">
    <property type="entry name" value="P-loop containing nucleoside triphosphate hydrolases"/>
    <property type="match status" value="1"/>
</dbReference>
<sequence length="850" mass="97096">MNKRDFSELKNSESSEESSLVSSTETVRSSKRNKKFHKKTRQSNSFIISLNFTIRNDDDPFVYMKDPLSEFIKIGNFVYKTKSFVSLDKDYHDDNLDWKISLNRSQYDDVKDFIYDKNRVIVSSFTNEIQSSSFIKVELSTSTHYKFRVTKDELINYIVCALNDHIVTVDQNIDIHYMGYPMTINILNIDDDFIGKITETTDIHFNKIDSNIIVMNKCINISNKDVSVFLTKCISLNSNHDNNIRFPIIIDKKIINRYVKNTFDDTFTDNDYRTYTCDDIEYTFNIKVIGYNTQTKFKNTYKLLDDSSQIQVKSNTDNVILTSGKKKAKKICFYFQSSNKDSPSDNILFYNDLVDFITSKYNKITCNQSVKYLTGSKEIVLKADFISPHINDNTMYIIDPNTKISFNTDIKSSYFIAHNDKPIEIDTVTFKIKNNVSGGLFSLMFGDDDSEKTVIFDSGKLEKTVRSKFPKRTVLKHKANIQYNGVTYQFVVQEIKFKEDSNNESDNKSKNNLDKIKKKYTTYGIITSNTNIKFVPAKANKSYVINNSVEQTEISKNPVQELEKYVGGISKELETVVRTLCLSRGSLKKEYLARGLRPVKGIILHGPPGTGKTSLSRNLGKILGCEGDRFRLMSGPEIFNKWVGGSESNIRAIFKPAKDAWKKHGDKSPVYMVVIDEIDAMLPSRSGSDGNPVRDSVVNQFLAEMDGLEVFNNLICIGITNRLELLDPATIRSGRFGIHIKIDLPDQEGRVKIFQIHTKKLQELNRLSDDVDISKLAAMTEKFSGADIEGMVELASVYSLERLNKLDVINDDVINTHGLVKFEDFTKAAKEINHNNKSDSTKDNVNHMYL</sequence>
<dbReference type="KEGG" id="vg:80514007"/>
<evidence type="ECO:0000259" key="5">
    <source>
        <dbReference type="SMART" id="SM00382"/>
    </source>
</evidence>
<evidence type="ECO:0000256" key="3">
    <source>
        <dbReference type="ARBA" id="ARBA00022840"/>
    </source>
</evidence>
<evidence type="ECO:0000256" key="1">
    <source>
        <dbReference type="ARBA" id="ARBA00006914"/>
    </source>
</evidence>
<keyword evidence="7" id="KW-1185">Reference proteome</keyword>
<dbReference type="InterPro" id="IPR003959">
    <property type="entry name" value="ATPase_AAA_core"/>
</dbReference>
<protein>
    <submittedName>
        <fullName evidence="6">AAA family ATPase</fullName>
    </submittedName>
</protein>
<dbReference type="FunFam" id="1.10.8.60:FF:000115">
    <property type="entry name" value="N-ethylmaleimide-sensitive fusion protein, putative"/>
    <property type="match status" value="1"/>
</dbReference>
<organism evidence="6 7">
    <name type="scientific">Acanthamoeba polyphaga mimivirus Kroon</name>
    <dbReference type="NCBI Taxonomy" id="3069720"/>
    <lineage>
        <taxon>Viruses</taxon>
        <taxon>Varidnaviria</taxon>
        <taxon>Bamfordvirae</taxon>
        <taxon>Nucleocytoviricota</taxon>
        <taxon>Megaviricetes</taxon>
        <taxon>Imitervirales</taxon>
        <taxon>Mimiviridae</taxon>
        <taxon>Megamimivirinae</taxon>
        <taxon>Mimivirus</taxon>
        <taxon>Mimivirus lagoaense</taxon>
    </lineage>
</organism>
<feature type="compositionally biased region" description="Basic and acidic residues" evidence="4">
    <location>
        <begin position="1"/>
        <end position="13"/>
    </location>
</feature>
<dbReference type="GO" id="GO:0006891">
    <property type="term" value="P:intra-Golgi vesicle-mediated transport"/>
    <property type="evidence" value="ECO:0007669"/>
    <property type="project" value="TreeGrafter"/>
</dbReference>
<evidence type="ECO:0000256" key="2">
    <source>
        <dbReference type="ARBA" id="ARBA00022741"/>
    </source>
</evidence>
<dbReference type="GO" id="GO:0043001">
    <property type="term" value="P:Golgi to plasma membrane protein transport"/>
    <property type="evidence" value="ECO:0007669"/>
    <property type="project" value="TreeGrafter"/>
</dbReference>
<dbReference type="Pfam" id="PF17862">
    <property type="entry name" value="AAA_lid_3"/>
    <property type="match status" value="1"/>
</dbReference>
<dbReference type="SMART" id="SM00382">
    <property type="entry name" value="AAA"/>
    <property type="match status" value="1"/>
</dbReference>
<dbReference type="GO" id="GO:0005524">
    <property type="term" value="F:ATP binding"/>
    <property type="evidence" value="ECO:0007669"/>
    <property type="project" value="UniProtKB-KW"/>
</dbReference>
<comment type="similarity">
    <text evidence="1">Belongs to the AAA ATPase family.</text>
</comment>
<dbReference type="Gene3D" id="1.10.8.60">
    <property type="match status" value="1"/>
</dbReference>
<dbReference type="GO" id="GO:0035494">
    <property type="term" value="P:SNARE complex disassembly"/>
    <property type="evidence" value="ECO:0007669"/>
    <property type="project" value="InterPro"/>
</dbReference>
<dbReference type="FunFam" id="3.40.50.300:FF:000154">
    <property type="entry name" value="Vesicle-fusing ATPase 1"/>
    <property type="match status" value="1"/>
</dbReference>
<dbReference type="EMBL" id="KM982402">
    <property type="protein sequence ID" value="AKI80209.1"/>
    <property type="molecule type" value="Genomic_DNA"/>
</dbReference>
<feature type="compositionally biased region" description="Low complexity" evidence="4">
    <location>
        <begin position="17"/>
        <end position="27"/>
    </location>
</feature>
<dbReference type="InterPro" id="IPR027417">
    <property type="entry name" value="P-loop_NTPase"/>
</dbReference>
<dbReference type="Gene3D" id="3.40.50.300">
    <property type="entry name" value="P-loop containing nucleotide triphosphate hydrolases"/>
    <property type="match status" value="1"/>
</dbReference>
<feature type="compositionally biased region" description="Basic residues" evidence="4">
    <location>
        <begin position="29"/>
        <end position="38"/>
    </location>
</feature>
<feature type="region of interest" description="Disordered" evidence="4">
    <location>
        <begin position="1"/>
        <end position="38"/>
    </location>
</feature>
<reference evidence="6 7" key="1">
    <citation type="submission" date="2014-10" db="EMBL/GenBank/DDBJ databases">
        <title>Pan-genome analysis of Brazilian lineage A amoebal mimiviruses.</title>
        <authorList>
            <person name="Assis F.L."/>
            <person name="Abrahao J.S."/>
            <person name="Kroon E.G."/>
            <person name="Dornas F.P."/>
            <person name="Andrade K.R."/>
            <person name="Borato P.V.M."/>
            <person name="Pilotto M.R."/>
            <person name="Benamar S."/>
            <person name="LaScola B."/>
            <person name="Colson P."/>
        </authorList>
    </citation>
    <scope>NUCLEOTIDE SEQUENCE [LARGE SCALE GENOMIC DNA]</scope>
    <source>
        <strain evidence="6 7">Kroon</strain>
    </source>
</reference>
<evidence type="ECO:0000256" key="4">
    <source>
        <dbReference type="SAM" id="MobiDB-lite"/>
    </source>
</evidence>
<dbReference type="InterPro" id="IPR039812">
    <property type="entry name" value="Vesicle-fus_ATPase"/>
</dbReference>
<dbReference type="GO" id="GO:0016887">
    <property type="term" value="F:ATP hydrolysis activity"/>
    <property type="evidence" value="ECO:0007669"/>
    <property type="project" value="InterPro"/>
</dbReference>
<accession>A0A0G2Y6L6</accession>
<dbReference type="PANTHER" id="PTHR23078">
    <property type="entry name" value="VESICULAR-FUSION PROTEIN NSF"/>
    <property type="match status" value="1"/>
</dbReference>
<evidence type="ECO:0000313" key="6">
    <source>
        <dbReference type="EMBL" id="AKI80209.1"/>
    </source>
</evidence>
<dbReference type="Proteomes" id="UP000240461">
    <property type="component" value="Segment"/>
</dbReference>
<feature type="domain" description="AAA+ ATPase" evidence="5">
    <location>
        <begin position="598"/>
        <end position="746"/>
    </location>
</feature>
<dbReference type="InterPro" id="IPR003593">
    <property type="entry name" value="AAA+_ATPase"/>
</dbReference>